<proteinExistence type="predicted"/>
<dbReference type="InterPro" id="IPR039260">
    <property type="entry name" value="Cpg-3"/>
</dbReference>
<dbReference type="PANTHER" id="PTHR37973">
    <property type="entry name" value="CHONDROITIN PROTEOGLYCAN 3"/>
    <property type="match status" value="1"/>
</dbReference>
<feature type="non-terminal residue" evidence="1">
    <location>
        <position position="1"/>
    </location>
</feature>
<name>A0A8S9ZLH1_9BILA</name>
<protein>
    <submittedName>
        <fullName evidence="1">Chondroitin proteoglycan 3</fullName>
    </submittedName>
</protein>
<dbReference type="Proteomes" id="UP000605970">
    <property type="component" value="Unassembled WGS sequence"/>
</dbReference>
<comment type="caution">
    <text evidence="1">The sequence shown here is derived from an EMBL/GenBank/DDBJ whole genome shotgun (WGS) entry which is preliminary data.</text>
</comment>
<gene>
    <name evidence="1" type="ORF">Mgra_00006439</name>
</gene>
<evidence type="ECO:0000313" key="2">
    <source>
        <dbReference type="Proteomes" id="UP000605970"/>
    </source>
</evidence>
<organism evidence="1 2">
    <name type="scientific">Meloidogyne graminicola</name>
    <dbReference type="NCBI Taxonomy" id="189291"/>
    <lineage>
        <taxon>Eukaryota</taxon>
        <taxon>Metazoa</taxon>
        <taxon>Ecdysozoa</taxon>
        <taxon>Nematoda</taxon>
        <taxon>Chromadorea</taxon>
        <taxon>Rhabditida</taxon>
        <taxon>Tylenchina</taxon>
        <taxon>Tylenchomorpha</taxon>
        <taxon>Tylenchoidea</taxon>
        <taxon>Meloidogynidae</taxon>
        <taxon>Meloidogyninae</taxon>
        <taxon>Meloidogyne</taxon>
    </lineage>
</organism>
<dbReference type="EMBL" id="JABEBT010000063">
    <property type="protein sequence ID" value="KAF7634141.1"/>
    <property type="molecule type" value="Genomic_DNA"/>
</dbReference>
<reference evidence="1" key="1">
    <citation type="journal article" date="2020" name="Ecol. Evol.">
        <title>Genome structure and content of the rice root-knot nematode (Meloidogyne graminicola).</title>
        <authorList>
            <person name="Phan N.T."/>
            <person name="Danchin E.G.J."/>
            <person name="Klopp C."/>
            <person name="Perfus-Barbeoch L."/>
            <person name="Kozlowski D.K."/>
            <person name="Koutsovoulos G.D."/>
            <person name="Lopez-Roques C."/>
            <person name="Bouchez O."/>
            <person name="Zahm M."/>
            <person name="Besnard G."/>
            <person name="Bellafiore S."/>
        </authorList>
    </citation>
    <scope>NUCLEOTIDE SEQUENCE</scope>
    <source>
        <strain evidence="1">VN-18</strain>
    </source>
</reference>
<dbReference type="PANTHER" id="PTHR37973:SF3">
    <property type="entry name" value="CHONDROITIN PROTEOGLYCAN 3-RELATED"/>
    <property type="match status" value="1"/>
</dbReference>
<sequence length="122" mass="13391">IIFPSSLANSKLIGSKNRPTCDIYFPCTSNEICNGGICVGLNLGKCTCGCAHRRRCMRDDHCGFLIGACQNNKCDCDKAFQLVGYSSRFDAYKKFCNKKACTVQNETEACFGMSCSSGYCRC</sequence>
<accession>A0A8S9ZLH1</accession>
<keyword evidence="2" id="KW-1185">Reference proteome</keyword>
<evidence type="ECO:0000313" key="1">
    <source>
        <dbReference type="EMBL" id="KAF7634141.1"/>
    </source>
</evidence>
<dbReference type="AlphaFoldDB" id="A0A8S9ZLH1"/>